<sequence>KDIPEKYKLTNDTIQRIQRSQTINLYANPLDSFENTTQLKMVEFENSDDDDEIVTQIERAKKQKQQIFHQQFTMTRNSKPFAGHWKHLNNVKIETSSEFKEPINLYVFKDEAKTIQRDFILNQRHSLMKVASAFPFANKAFQGKNPNQPHLNPICGVCGLEIEQLQFLADKGEETPELNAPHKIGVFCFYFNIAICKNCNQQPIGFAEHVPFSRETKIVCKGALDEIYRDIYQPFLNPQQVNKIHWIRPNFLTEMNHKKFVTYYGLVFSGCTVAFQIIQKYELYEVYPNALEMSYSFKDYLGFLVDEKFDDFKQSILKDFVKGISKHSEAIYQLIQHVSRCKTCIREMKTCQVCRKPTGVQFERYEEQHDVVRCNFCKLFYHSGCSSRGYCKKCQWCE</sequence>
<proteinExistence type="predicted"/>
<feature type="non-terminal residue" evidence="1">
    <location>
        <position position="398"/>
    </location>
</feature>
<gene>
    <name evidence="1" type="ORF">TPC1_31189</name>
</gene>
<protein>
    <submittedName>
        <fullName evidence="1">Uncharacterized protein</fullName>
    </submittedName>
</protein>
<name>A0A146K0Q6_9EUKA</name>
<dbReference type="EMBL" id="GDID01007290">
    <property type="protein sequence ID" value="JAP89316.1"/>
    <property type="molecule type" value="Transcribed_RNA"/>
</dbReference>
<dbReference type="AlphaFoldDB" id="A0A146K0Q6"/>
<reference evidence="1" key="1">
    <citation type="submission" date="2015-07" db="EMBL/GenBank/DDBJ databases">
        <title>Adaptation to a free-living lifestyle via gene acquisitions in the diplomonad Trepomonas sp. PC1.</title>
        <authorList>
            <person name="Xu F."/>
            <person name="Jerlstrom-Hultqvist J."/>
            <person name="Kolisko M."/>
            <person name="Simpson A.G.B."/>
            <person name="Roger A.J."/>
            <person name="Svard S.G."/>
            <person name="Andersson J.O."/>
        </authorList>
    </citation>
    <scope>NUCLEOTIDE SEQUENCE</scope>
    <source>
        <strain evidence="1">PC1</strain>
    </source>
</reference>
<evidence type="ECO:0000313" key="1">
    <source>
        <dbReference type="EMBL" id="JAP89316.1"/>
    </source>
</evidence>
<feature type="non-terminal residue" evidence="1">
    <location>
        <position position="1"/>
    </location>
</feature>
<organism evidence="1">
    <name type="scientific">Trepomonas sp. PC1</name>
    <dbReference type="NCBI Taxonomy" id="1076344"/>
    <lineage>
        <taxon>Eukaryota</taxon>
        <taxon>Metamonada</taxon>
        <taxon>Diplomonadida</taxon>
        <taxon>Hexamitidae</taxon>
        <taxon>Hexamitinae</taxon>
        <taxon>Trepomonas</taxon>
    </lineage>
</organism>
<accession>A0A146K0Q6</accession>